<dbReference type="Proteomes" id="UP000307768">
    <property type="component" value="Unassembled WGS sequence"/>
</dbReference>
<dbReference type="GO" id="GO:0016020">
    <property type="term" value="C:membrane"/>
    <property type="evidence" value="ECO:0007669"/>
    <property type="project" value="InterPro"/>
</dbReference>
<proteinExistence type="predicted"/>
<gene>
    <name evidence="5" type="ORF">FE697_003940</name>
</gene>
<evidence type="ECO:0000256" key="1">
    <source>
        <dbReference type="ARBA" id="ARBA00022729"/>
    </source>
</evidence>
<dbReference type="Pfam" id="PF00497">
    <property type="entry name" value="SBP_bac_3"/>
    <property type="match status" value="1"/>
</dbReference>
<dbReference type="RefSeq" id="WP_149768222.1">
    <property type="nucleotide sequence ID" value="NZ_VDFQ02000001.1"/>
</dbReference>
<name>A0A5Q6S3U6_9ACTN</name>
<feature type="signal peptide" evidence="2">
    <location>
        <begin position="1"/>
        <end position="28"/>
    </location>
</feature>
<evidence type="ECO:0000256" key="2">
    <source>
        <dbReference type="SAM" id="SignalP"/>
    </source>
</evidence>
<dbReference type="SUPFAM" id="SSF53850">
    <property type="entry name" value="Periplasmic binding protein-like II"/>
    <property type="match status" value="1"/>
</dbReference>
<accession>A0A5Q6S3U6</accession>
<dbReference type="GO" id="GO:0015276">
    <property type="term" value="F:ligand-gated monoatomic ion channel activity"/>
    <property type="evidence" value="ECO:0007669"/>
    <property type="project" value="InterPro"/>
</dbReference>
<organism evidence="5 6">
    <name type="scientific">Mumia zhuanghuii</name>
    <dbReference type="NCBI Taxonomy" id="2585211"/>
    <lineage>
        <taxon>Bacteria</taxon>
        <taxon>Bacillati</taxon>
        <taxon>Actinomycetota</taxon>
        <taxon>Actinomycetes</taxon>
        <taxon>Propionibacteriales</taxon>
        <taxon>Nocardioidaceae</taxon>
        <taxon>Mumia</taxon>
    </lineage>
</organism>
<evidence type="ECO:0000259" key="4">
    <source>
        <dbReference type="SMART" id="SM00079"/>
    </source>
</evidence>
<dbReference type="SMART" id="SM00079">
    <property type="entry name" value="PBPe"/>
    <property type="match status" value="1"/>
</dbReference>
<comment type="caution">
    <text evidence="5">The sequence shown here is derived from an EMBL/GenBank/DDBJ whole genome shotgun (WGS) entry which is preliminary data.</text>
</comment>
<feature type="domain" description="Solute-binding protein family 3/N-terminal" evidence="3">
    <location>
        <begin position="56"/>
        <end position="285"/>
    </location>
</feature>
<dbReference type="OrthoDB" id="8454826at2"/>
<dbReference type="PROSITE" id="PS51257">
    <property type="entry name" value="PROKAR_LIPOPROTEIN"/>
    <property type="match status" value="1"/>
</dbReference>
<sequence length="292" mass="31116">MNPVRRPARLAALAAASLLTLAVGCAPADEGDDDTNASDGAASCEKADLPLKKAGQLTIGTDSPAYEPWFVDDDPSNGKGFESAVAYAVADQLGFADDEVVWEAVPFNTSYQPGEKSFDFDINQVSITEERANAVTFSEPYYKAAQAIITLENSPYAKATSFAELKDAQFGAQVGTTSLNAIDQIAPTKQPRVYDDSNQATKALEVGQIDALVLDLPSAFYTTAAVLSEPGVIVGQFQPETGQSEEFGLLLQKDSELVTCLDEAITTLREDGTLADLEEQWLSQTTGVPELS</sequence>
<dbReference type="InterPro" id="IPR001638">
    <property type="entry name" value="Solute-binding_3/MltF_N"/>
</dbReference>
<dbReference type="PANTHER" id="PTHR35936:SF17">
    <property type="entry name" value="ARGININE-BINDING EXTRACELLULAR PROTEIN ARTP"/>
    <property type="match status" value="1"/>
</dbReference>
<protein>
    <submittedName>
        <fullName evidence="5">Amino acid ABC transporter substrate-binding protein</fullName>
    </submittedName>
</protein>
<dbReference type="Gene3D" id="3.40.190.10">
    <property type="entry name" value="Periplasmic binding protein-like II"/>
    <property type="match status" value="2"/>
</dbReference>
<keyword evidence="1 2" id="KW-0732">Signal</keyword>
<evidence type="ECO:0000313" key="5">
    <source>
        <dbReference type="EMBL" id="KAA1425048.1"/>
    </source>
</evidence>
<reference evidence="5 6" key="1">
    <citation type="submission" date="2019-09" db="EMBL/GenBank/DDBJ databases">
        <title>Mumia zhuanghuii sp. nov. isolated from the intestinal contents of plateau pika (Ochotona curzoniae) in the Qinghai-Tibet plateau of China.</title>
        <authorList>
            <person name="Tian Z."/>
        </authorList>
    </citation>
    <scope>NUCLEOTIDE SEQUENCE [LARGE SCALE GENOMIC DNA]</scope>
    <source>
        <strain evidence="6">350</strain>
    </source>
</reference>
<dbReference type="AlphaFoldDB" id="A0A5Q6S3U6"/>
<evidence type="ECO:0000313" key="6">
    <source>
        <dbReference type="Proteomes" id="UP000307768"/>
    </source>
</evidence>
<feature type="chain" id="PRO_5024390850" evidence="2">
    <location>
        <begin position="29"/>
        <end position="292"/>
    </location>
</feature>
<dbReference type="SMART" id="SM00062">
    <property type="entry name" value="PBPb"/>
    <property type="match status" value="1"/>
</dbReference>
<dbReference type="EMBL" id="VDFQ02000001">
    <property type="protein sequence ID" value="KAA1425048.1"/>
    <property type="molecule type" value="Genomic_DNA"/>
</dbReference>
<dbReference type="CDD" id="cd13530">
    <property type="entry name" value="PBP2_peptides_like"/>
    <property type="match status" value="1"/>
</dbReference>
<dbReference type="InterPro" id="IPR001320">
    <property type="entry name" value="Iontro_rcpt_C"/>
</dbReference>
<evidence type="ECO:0000259" key="3">
    <source>
        <dbReference type="SMART" id="SM00062"/>
    </source>
</evidence>
<dbReference type="PANTHER" id="PTHR35936">
    <property type="entry name" value="MEMBRANE-BOUND LYTIC MUREIN TRANSGLYCOSYLASE F"/>
    <property type="match status" value="1"/>
</dbReference>
<feature type="domain" description="Ionotropic glutamate receptor C-terminal" evidence="4">
    <location>
        <begin position="56"/>
        <end position="284"/>
    </location>
</feature>